<dbReference type="SUPFAM" id="SSF53448">
    <property type="entry name" value="Nucleotide-diphospho-sugar transferases"/>
    <property type="match status" value="1"/>
</dbReference>
<protein>
    <submittedName>
        <fullName evidence="3">NTP transferase domain-containing protein</fullName>
    </submittedName>
</protein>
<keyword evidence="3" id="KW-0808">Transferase</keyword>
<comment type="caution">
    <text evidence="3">The sequence shown here is derived from an EMBL/GenBank/DDBJ whole genome shotgun (WGS) entry which is preliminary data.</text>
</comment>
<reference evidence="3 4" key="1">
    <citation type="submission" date="2020-07" db="EMBL/GenBank/DDBJ databases">
        <title>Draft genome and description of Aeromicrobium phoceense strain Marseille-Q0843 isolated from healthy skin swab.</title>
        <authorList>
            <person name="Boxberger M."/>
            <person name="La Scola B."/>
        </authorList>
    </citation>
    <scope>NUCLEOTIDE SEQUENCE [LARGE SCALE GENOMIC DNA]</scope>
    <source>
        <strain evidence="3 4">Marseille-Q0843</strain>
    </source>
</reference>
<accession>A0A838XI69</accession>
<evidence type="ECO:0000313" key="4">
    <source>
        <dbReference type="Proteomes" id="UP000550354"/>
    </source>
</evidence>
<sequence length="187" mass="19279">MSRLHAIVLAGGRSSRLGGIDKVLVPVDGTPLLGRAIDAVADAADVVVVGPRRDLDLGREVVWVREDPPFAGPAHAVVAGLAALAPGTADEILVLAADHVRPDLVVAALRDGTGNRVAVDPSGRRQWAASVVRAGDLAAAVASLPTEGLSLRSLIGRLDPVDVPVSTEAGADLDTPDDLEEYADDER</sequence>
<dbReference type="Proteomes" id="UP000550354">
    <property type="component" value="Unassembled WGS sequence"/>
</dbReference>
<name>A0A838XI69_9ACTN</name>
<keyword evidence="4" id="KW-1185">Reference proteome</keyword>
<dbReference type="RefSeq" id="WP_181755114.1">
    <property type="nucleotide sequence ID" value="NZ_JACEOG010000001.1"/>
</dbReference>
<dbReference type="PANTHER" id="PTHR43777">
    <property type="entry name" value="MOLYBDENUM COFACTOR CYTIDYLYLTRANSFERASE"/>
    <property type="match status" value="1"/>
</dbReference>
<gene>
    <name evidence="3" type="ORF">H1W00_07535</name>
</gene>
<dbReference type="EMBL" id="JACEOG010000001">
    <property type="protein sequence ID" value="MBA4608326.1"/>
    <property type="molecule type" value="Genomic_DNA"/>
</dbReference>
<evidence type="ECO:0000313" key="3">
    <source>
        <dbReference type="EMBL" id="MBA4608326.1"/>
    </source>
</evidence>
<organism evidence="3 4">
    <name type="scientific">Aeromicrobium phoceense</name>
    <dbReference type="NCBI Taxonomy" id="2754045"/>
    <lineage>
        <taxon>Bacteria</taxon>
        <taxon>Bacillati</taxon>
        <taxon>Actinomycetota</taxon>
        <taxon>Actinomycetes</taxon>
        <taxon>Propionibacteriales</taxon>
        <taxon>Nocardioidaceae</taxon>
        <taxon>Aeromicrobium</taxon>
    </lineage>
</organism>
<evidence type="ECO:0000256" key="1">
    <source>
        <dbReference type="SAM" id="MobiDB-lite"/>
    </source>
</evidence>
<dbReference type="InterPro" id="IPR029044">
    <property type="entry name" value="Nucleotide-diphossugar_trans"/>
</dbReference>
<evidence type="ECO:0000259" key="2">
    <source>
        <dbReference type="Pfam" id="PF12804"/>
    </source>
</evidence>
<dbReference type="Pfam" id="PF12804">
    <property type="entry name" value="NTP_transf_3"/>
    <property type="match status" value="1"/>
</dbReference>
<feature type="domain" description="MobA-like NTP transferase" evidence="2">
    <location>
        <begin position="6"/>
        <end position="160"/>
    </location>
</feature>
<dbReference type="Gene3D" id="3.90.550.10">
    <property type="entry name" value="Spore Coat Polysaccharide Biosynthesis Protein SpsA, Chain A"/>
    <property type="match status" value="1"/>
</dbReference>
<proteinExistence type="predicted"/>
<dbReference type="GO" id="GO:0016779">
    <property type="term" value="F:nucleotidyltransferase activity"/>
    <property type="evidence" value="ECO:0007669"/>
    <property type="project" value="UniProtKB-ARBA"/>
</dbReference>
<dbReference type="PANTHER" id="PTHR43777:SF1">
    <property type="entry name" value="MOLYBDENUM COFACTOR CYTIDYLYLTRANSFERASE"/>
    <property type="match status" value="1"/>
</dbReference>
<feature type="compositionally biased region" description="Acidic residues" evidence="1">
    <location>
        <begin position="174"/>
        <end position="187"/>
    </location>
</feature>
<dbReference type="InterPro" id="IPR025877">
    <property type="entry name" value="MobA-like_NTP_Trfase"/>
</dbReference>
<dbReference type="AlphaFoldDB" id="A0A838XI69"/>
<feature type="region of interest" description="Disordered" evidence="1">
    <location>
        <begin position="165"/>
        <end position="187"/>
    </location>
</feature>